<keyword evidence="6" id="KW-0206">Cytoskeleton</keyword>
<dbReference type="GO" id="GO:0048731">
    <property type="term" value="P:system development"/>
    <property type="evidence" value="ECO:0007669"/>
    <property type="project" value="UniProtKB-ARBA"/>
</dbReference>
<evidence type="ECO:0000313" key="15">
    <source>
        <dbReference type="Proteomes" id="UP000410492"/>
    </source>
</evidence>
<protein>
    <recommendedName>
        <fullName evidence="9">TRAF3-interacting protein 1</fullName>
    </recommendedName>
</protein>
<dbReference type="GO" id="GO:0030992">
    <property type="term" value="C:intraciliary transport particle B"/>
    <property type="evidence" value="ECO:0007669"/>
    <property type="project" value="TreeGrafter"/>
</dbReference>
<dbReference type="Gene3D" id="1.10.418.50">
    <property type="entry name" value="Microtubule-binding protein MIP-T3"/>
    <property type="match status" value="1"/>
</dbReference>
<feature type="region of interest" description="Disordered" evidence="11">
    <location>
        <begin position="237"/>
        <end position="372"/>
    </location>
</feature>
<keyword evidence="15" id="KW-1185">Reference proteome</keyword>
<evidence type="ECO:0000313" key="14">
    <source>
        <dbReference type="EMBL" id="VEN42683.1"/>
    </source>
</evidence>
<evidence type="ECO:0000256" key="6">
    <source>
        <dbReference type="ARBA" id="ARBA00023212"/>
    </source>
</evidence>
<dbReference type="FunFam" id="1.10.418.50:FF:000001">
    <property type="entry name" value="TRAF3-interacting protein 1 isoform X1"/>
    <property type="match status" value="1"/>
</dbReference>
<dbReference type="Pfam" id="PF17749">
    <property type="entry name" value="MIP-T3_C"/>
    <property type="match status" value="1"/>
</dbReference>
<dbReference type="AlphaFoldDB" id="A0A653C5A0"/>
<dbReference type="GO" id="GO:0070507">
    <property type="term" value="P:regulation of microtubule cytoskeleton organization"/>
    <property type="evidence" value="ECO:0007669"/>
    <property type="project" value="TreeGrafter"/>
</dbReference>
<sequence length="559" mass="62473">MDDITAEIVKKTQISLGKYVKKPPLTEKLLRKPPFRFLHDVIKAVIKETNFLKGLFTDDELRNENITDKDAKIAFLNKLIDAVKTVTKTDLPVRASKIVAGLEPTNTNILLQTIGKALDAKIDTSEYVSNLKLAKGSSNNKKSKTKVGTNLKSSSKTSIDKEKQVETKKKSVDSSKSKTKVSSTPREKEKDKNKLKNKINDEKKEVEVATKKSENVPAKIIDANLNETEVIIDTTQHNIAETKSEETLEIKNSETSLVSQSERDADSDQKSEVTVPHDSNKELKNNNGTSTRPKSAKPKSGEQQSKHKQNTNDILQTVPAGTSNIEASAASAVPRVSRPSARPRSSLRPPSVRPSSARPGAPRLRPDSALPMQEPVAMGSVKVIVENVDAQDDDDTVVVENVDVKDEEEPSNVEIPLDNKGHLVEQILEQIQEGEGKKKIEIDWEYDSHAKDAVSKELSNLRALIQNVTKTTSPLGKLMNYLHEDIDAMYSELEMWTNTRKQLYSEIKKKKKLNDDSMKPMHENLNRLQEDINKLQQEILSVQSTIIRNDLRINELLSK</sequence>
<keyword evidence="4" id="KW-0970">Cilium biogenesis/degradation</keyword>
<dbReference type="GO" id="GO:0042073">
    <property type="term" value="P:intraciliary transport"/>
    <property type="evidence" value="ECO:0007669"/>
    <property type="project" value="TreeGrafter"/>
</dbReference>
<dbReference type="InterPro" id="IPR018799">
    <property type="entry name" value="TRAF3IP1"/>
</dbReference>
<keyword evidence="3" id="KW-0963">Cytoplasm</keyword>
<comment type="subcellular location">
    <subcellularLocation>
        <location evidence="2">Cytoplasm</location>
        <location evidence="2">Cytoskeleton</location>
        <location evidence="2">Cilium axoneme</location>
    </subcellularLocation>
    <subcellularLocation>
        <location evidence="1">Cytoplasm</location>
        <location evidence="1">Cytoskeleton</location>
        <location evidence="1">Cilium basal body</location>
    </subcellularLocation>
</comment>
<reference evidence="14 15" key="1">
    <citation type="submission" date="2019-01" db="EMBL/GenBank/DDBJ databases">
        <authorList>
            <person name="Sayadi A."/>
        </authorList>
    </citation>
    <scope>NUCLEOTIDE SEQUENCE [LARGE SCALE GENOMIC DNA]</scope>
</reference>
<evidence type="ECO:0000256" key="8">
    <source>
        <dbReference type="ARBA" id="ARBA00043971"/>
    </source>
</evidence>
<feature type="compositionally biased region" description="Basic and acidic residues" evidence="11">
    <location>
        <begin position="261"/>
        <end position="271"/>
    </location>
</feature>
<feature type="domain" description="TRAF3-interacting protein 1 N-terminal" evidence="12">
    <location>
        <begin position="8"/>
        <end position="117"/>
    </location>
</feature>
<dbReference type="Proteomes" id="UP000410492">
    <property type="component" value="Unassembled WGS sequence"/>
</dbReference>
<gene>
    <name evidence="14" type="ORF">CALMAC_LOCUS6078</name>
</gene>
<evidence type="ECO:0000256" key="7">
    <source>
        <dbReference type="ARBA" id="ARBA00023273"/>
    </source>
</evidence>
<feature type="compositionally biased region" description="Basic and acidic residues" evidence="11">
    <location>
        <begin position="240"/>
        <end position="252"/>
    </location>
</feature>
<evidence type="ECO:0000256" key="4">
    <source>
        <dbReference type="ARBA" id="ARBA00022794"/>
    </source>
</evidence>
<dbReference type="GO" id="GO:0008017">
    <property type="term" value="F:microtubule binding"/>
    <property type="evidence" value="ECO:0007669"/>
    <property type="project" value="InterPro"/>
</dbReference>
<feature type="domain" description="TRAF3-interacting protein 1 C-terminal" evidence="13">
    <location>
        <begin position="418"/>
        <end position="558"/>
    </location>
</feature>
<evidence type="ECO:0000256" key="9">
    <source>
        <dbReference type="ARBA" id="ARBA00070492"/>
    </source>
</evidence>
<feature type="compositionally biased region" description="Basic and acidic residues" evidence="11">
    <location>
        <begin position="185"/>
        <end position="201"/>
    </location>
</feature>
<proteinExistence type="inferred from homology"/>
<feature type="compositionally biased region" description="Polar residues" evidence="11">
    <location>
        <begin position="311"/>
        <end position="326"/>
    </location>
</feature>
<dbReference type="GO" id="GO:0048513">
    <property type="term" value="P:animal organ development"/>
    <property type="evidence" value="ECO:0007669"/>
    <property type="project" value="UniProtKB-ARBA"/>
</dbReference>
<dbReference type="GO" id="GO:0036064">
    <property type="term" value="C:ciliary basal body"/>
    <property type="evidence" value="ECO:0007669"/>
    <property type="project" value="TreeGrafter"/>
</dbReference>
<feature type="region of interest" description="Disordered" evidence="11">
    <location>
        <begin position="136"/>
        <end position="201"/>
    </location>
</feature>
<dbReference type="GO" id="GO:0005930">
    <property type="term" value="C:axoneme"/>
    <property type="evidence" value="ECO:0007669"/>
    <property type="project" value="UniProtKB-SubCell"/>
</dbReference>
<evidence type="ECO:0000256" key="1">
    <source>
        <dbReference type="ARBA" id="ARBA00004120"/>
    </source>
</evidence>
<name>A0A653C5A0_CALMS</name>
<dbReference type="OrthoDB" id="10258914at2759"/>
<feature type="compositionally biased region" description="Low complexity" evidence="11">
    <location>
        <begin position="136"/>
        <end position="150"/>
    </location>
</feature>
<dbReference type="PANTHER" id="PTHR31363">
    <property type="entry name" value="TRAF3-INTERACTING PROTEIN 1"/>
    <property type="match status" value="1"/>
</dbReference>
<feature type="coiled-coil region" evidence="10">
    <location>
        <begin position="518"/>
        <end position="545"/>
    </location>
</feature>
<dbReference type="InterPro" id="IPR042576">
    <property type="entry name" value="TRAF3IP1_N_sf"/>
</dbReference>
<dbReference type="Pfam" id="PF10243">
    <property type="entry name" value="MIP-T3"/>
    <property type="match status" value="1"/>
</dbReference>
<evidence type="ECO:0000256" key="10">
    <source>
        <dbReference type="SAM" id="Coils"/>
    </source>
</evidence>
<dbReference type="EMBL" id="CAACVG010006939">
    <property type="protein sequence ID" value="VEN42683.1"/>
    <property type="molecule type" value="Genomic_DNA"/>
</dbReference>
<evidence type="ECO:0000256" key="11">
    <source>
        <dbReference type="SAM" id="MobiDB-lite"/>
    </source>
</evidence>
<dbReference type="InterPro" id="IPR040468">
    <property type="entry name" value="TRAF3IP1_N"/>
</dbReference>
<evidence type="ECO:0000256" key="3">
    <source>
        <dbReference type="ARBA" id="ARBA00022490"/>
    </source>
</evidence>
<accession>A0A653C5A0</accession>
<dbReference type="GO" id="GO:0060271">
    <property type="term" value="P:cilium assembly"/>
    <property type="evidence" value="ECO:0007669"/>
    <property type="project" value="TreeGrafter"/>
</dbReference>
<feature type="compositionally biased region" description="Low complexity" evidence="11">
    <location>
        <begin position="327"/>
        <end position="363"/>
    </location>
</feature>
<comment type="similarity">
    <text evidence="8">Belongs to the TRAF3IP1 family.</text>
</comment>
<keyword evidence="5 10" id="KW-0175">Coiled coil</keyword>
<dbReference type="InterPro" id="IPR041476">
    <property type="entry name" value="TRAF3IP1_C"/>
</dbReference>
<keyword evidence="7" id="KW-0966">Cell projection</keyword>
<evidence type="ECO:0000256" key="5">
    <source>
        <dbReference type="ARBA" id="ARBA00023054"/>
    </source>
</evidence>
<evidence type="ECO:0000256" key="2">
    <source>
        <dbReference type="ARBA" id="ARBA00004430"/>
    </source>
</evidence>
<organism evidence="14 15">
    <name type="scientific">Callosobruchus maculatus</name>
    <name type="common">Southern cowpea weevil</name>
    <name type="synonym">Pulse bruchid</name>
    <dbReference type="NCBI Taxonomy" id="64391"/>
    <lineage>
        <taxon>Eukaryota</taxon>
        <taxon>Metazoa</taxon>
        <taxon>Ecdysozoa</taxon>
        <taxon>Arthropoda</taxon>
        <taxon>Hexapoda</taxon>
        <taxon>Insecta</taxon>
        <taxon>Pterygota</taxon>
        <taxon>Neoptera</taxon>
        <taxon>Endopterygota</taxon>
        <taxon>Coleoptera</taxon>
        <taxon>Polyphaga</taxon>
        <taxon>Cucujiformia</taxon>
        <taxon>Chrysomeloidea</taxon>
        <taxon>Chrysomelidae</taxon>
        <taxon>Bruchinae</taxon>
        <taxon>Bruchini</taxon>
        <taxon>Callosobruchus</taxon>
    </lineage>
</organism>
<evidence type="ECO:0000259" key="13">
    <source>
        <dbReference type="Pfam" id="PF17749"/>
    </source>
</evidence>
<dbReference type="PANTHER" id="PTHR31363:SF0">
    <property type="entry name" value="TRAF3-INTERACTING PROTEIN 1"/>
    <property type="match status" value="1"/>
</dbReference>
<evidence type="ECO:0000259" key="12">
    <source>
        <dbReference type="Pfam" id="PF10243"/>
    </source>
</evidence>
<feature type="compositionally biased region" description="Basic and acidic residues" evidence="11">
    <location>
        <begin position="158"/>
        <end position="176"/>
    </location>
</feature>